<evidence type="ECO:0008006" key="4">
    <source>
        <dbReference type="Google" id="ProtNLM"/>
    </source>
</evidence>
<evidence type="ECO:0000256" key="1">
    <source>
        <dbReference type="SAM" id="MobiDB-lite"/>
    </source>
</evidence>
<dbReference type="Proteomes" id="UP001595792">
    <property type="component" value="Unassembled WGS sequence"/>
</dbReference>
<sequence>MNLNNLENLKSEMQNLGFKKELVEKMEQNMKANVPEFTLKDQVAGHKGQVDMNLYFKQSGQSENYYLNKYDVSLNEGKPLEPGQQYLVISPSETPGKNNVWKRENVAEAIEVFKKHTGNAELAVGKDAAHKTKLATMEEGKINYVDKDFGRTFRNPPLPQTIWVERGKGFTASQSINLIEGRAVYREDMLTQGGLPYKAWMKLDLDGPRDRHMNFNMNQYHDPSYGFNLKEVLDKFNIKELETPKEREKLEAQLKNGDRPTITVEKNGEQVKLHVEAVPRYSQLNMFAANGRPEKREQFLKEASQNKVISKANSKEKGHSASQGMGI</sequence>
<proteinExistence type="predicted"/>
<gene>
    <name evidence="2" type="ORF">ACFOUY_08715</name>
</gene>
<evidence type="ECO:0000313" key="3">
    <source>
        <dbReference type="Proteomes" id="UP001595792"/>
    </source>
</evidence>
<reference evidence="3" key="1">
    <citation type="journal article" date="2019" name="Int. J. Syst. Evol. Microbiol.">
        <title>The Global Catalogue of Microorganisms (GCM) 10K type strain sequencing project: providing services to taxonomists for standard genome sequencing and annotation.</title>
        <authorList>
            <consortium name="The Broad Institute Genomics Platform"/>
            <consortium name="The Broad Institute Genome Sequencing Center for Infectious Disease"/>
            <person name="Wu L."/>
            <person name="Ma J."/>
        </authorList>
    </citation>
    <scope>NUCLEOTIDE SEQUENCE [LARGE SCALE GENOMIC DNA]</scope>
    <source>
        <strain evidence="3">CCM 8689</strain>
    </source>
</reference>
<evidence type="ECO:0000313" key="2">
    <source>
        <dbReference type="EMBL" id="MFC4196778.1"/>
    </source>
</evidence>
<comment type="caution">
    <text evidence="2">The sequence shown here is derived from an EMBL/GenBank/DDBJ whole genome shotgun (WGS) entry which is preliminary data.</text>
</comment>
<dbReference type="RefSeq" id="WP_378960121.1">
    <property type="nucleotide sequence ID" value="NZ_JBHRXC010000016.1"/>
</dbReference>
<protein>
    <recommendedName>
        <fullName evidence="4">DUF3945 domain-containing protein</fullName>
    </recommendedName>
</protein>
<organism evidence="2 3">
    <name type="scientific">Pedobacter jamesrossensis</name>
    <dbReference type="NCBI Taxonomy" id="1908238"/>
    <lineage>
        <taxon>Bacteria</taxon>
        <taxon>Pseudomonadati</taxon>
        <taxon>Bacteroidota</taxon>
        <taxon>Sphingobacteriia</taxon>
        <taxon>Sphingobacteriales</taxon>
        <taxon>Sphingobacteriaceae</taxon>
        <taxon>Pedobacter</taxon>
    </lineage>
</organism>
<name>A0ABV8NLC3_9SPHI</name>
<accession>A0ABV8NLC3</accession>
<dbReference type="EMBL" id="JBHSBY010000038">
    <property type="protein sequence ID" value="MFC4196778.1"/>
    <property type="molecule type" value="Genomic_DNA"/>
</dbReference>
<keyword evidence="3" id="KW-1185">Reference proteome</keyword>
<feature type="region of interest" description="Disordered" evidence="1">
    <location>
        <begin position="305"/>
        <end position="327"/>
    </location>
</feature>